<dbReference type="PRINTS" id="PR00509">
    <property type="entry name" value="PGMPMM"/>
</dbReference>
<comment type="catalytic activity">
    <reaction evidence="1">
        <text>alpha-D-glucose 1-phosphate = alpha-D-glucose 6-phosphate</text>
        <dbReference type="Rhea" id="RHEA:23536"/>
        <dbReference type="ChEBI" id="CHEBI:58225"/>
        <dbReference type="ChEBI" id="CHEBI:58601"/>
        <dbReference type="EC" id="5.4.2.2"/>
    </reaction>
</comment>
<feature type="domain" description="Alpha-D-phosphohexomutase alpha/beta/alpha" evidence="17">
    <location>
        <begin position="43"/>
        <end position="179"/>
    </location>
</feature>
<evidence type="ECO:0000256" key="9">
    <source>
        <dbReference type="ARBA" id="ARBA00022723"/>
    </source>
</evidence>
<evidence type="ECO:0000256" key="14">
    <source>
        <dbReference type="ARBA" id="ARBA00041467"/>
    </source>
</evidence>
<dbReference type="Pfam" id="PF00408">
    <property type="entry name" value="PGM_PMM_IV"/>
    <property type="match status" value="1"/>
</dbReference>
<dbReference type="CDD" id="cd05799">
    <property type="entry name" value="PGM2"/>
    <property type="match status" value="1"/>
</dbReference>
<dbReference type="InterPro" id="IPR005845">
    <property type="entry name" value="A-D-PHexomutase_a/b/a-II"/>
</dbReference>
<evidence type="ECO:0000256" key="5">
    <source>
        <dbReference type="ARBA" id="ARBA00010231"/>
    </source>
</evidence>
<dbReference type="InterPro" id="IPR016055">
    <property type="entry name" value="A-D-PHexomutase_a/b/a-I/II/III"/>
</dbReference>
<dbReference type="EC" id="5.4.2.2" evidence="6"/>
<dbReference type="SUPFAM" id="SSF53738">
    <property type="entry name" value="Phosphoglucomutase, first 3 domains"/>
    <property type="match status" value="3"/>
</dbReference>
<comment type="pathway">
    <text evidence="3">Glycolipid metabolism; diglucosyl-diacylglycerol biosynthesis.</text>
</comment>
<dbReference type="GO" id="GO:0016853">
    <property type="term" value="F:isomerase activity"/>
    <property type="evidence" value="ECO:0007669"/>
    <property type="project" value="UniProtKB-KW"/>
</dbReference>
<name>A0ABV8XB05_9LACT</name>
<dbReference type="Pfam" id="PF02878">
    <property type="entry name" value="PGM_PMM_I"/>
    <property type="match status" value="1"/>
</dbReference>
<evidence type="ECO:0000313" key="21">
    <source>
        <dbReference type="Proteomes" id="UP001595817"/>
    </source>
</evidence>
<keyword evidence="8" id="KW-0597">Phosphoprotein</keyword>
<evidence type="ECO:0000259" key="17">
    <source>
        <dbReference type="Pfam" id="PF02878"/>
    </source>
</evidence>
<comment type="pathway">
    <text evidence="4">Lipid metabolism.</text>
</comment>
<evidence type="ECO:0000256" key="6">
    <source>
        <dbReference type="ARBA" id="ARBA00012728"/>
    </source>
</evidence>
<reference evidence="21" key="1">
    <citation type="journal article" date="2019" name="Int. J. Syst. Evol. Microbiol.">
        <title>The Global Catalogue of Microorganisms (GCM) 10K type strain sequencing project: providing services to taxonomists for standard genome sequencing and annotation.</title>
        <authorList>
            <consortium name="The Broad Institute Genomics Platform"/>
            <consortium name="The Broad Institute Genome Sequencing Center for Infectious Disease"/>
            <person name="Wu L."/>
            <person name="Ma J."/>
        </authorList>
    </citation>
    <scope>NUCLEOTIDE SEQUENCE [LARGE SCALE GENOMIC DNA]</scope>
    <source>
        <strain evidence="21">CCUG 59778</strain>
    </source>
</reference>
<evidence type="ECO:0000259" key="18">
    <source>
        <dbReference type="Pfam" id="PF02879"/>
    </source>
</evidence>
<feature type="domain" description="Alpha-D-phosphohexomutase alpha/beta/alpha" evidence="19">
    <location>
        <begin position="324"/>
        <end position="449"/>
    </location>
</feature>
<evidence type="ECO:0000313" key="20">
    <source>
        <dbReference type="EMBL" id="MFC4411577.1"/>
    </source>
</evidence>
<keyword evidence="7" id="KW-0313">Glucose metabolism</keyword>
<dbReference type="Gene3D" id="3.40.120.10">
    <property type="entry name" value="Alpha-D-Glucose-1,6-Bisphosphate, subunit A, domain 3"/>
    <property type="match status" value="3"/>
</dbReference>
<keyword evidence="9 15" id="KW-0479">Metal-binding</keyword>
<dbReference type="PANTHER" id="PTHR45745">
    <property type="entry name" value="PHOSPHOMANNOMUTASE 45A"/>
    <property type="match status" value="1"/>
</dbReference>
<dbReference type="InterPro" id="IPR005843">
    <property type="entry name" value="A-D-PHexomutase_C"/>
</dbReference>
<dbReference type="EMBL" id="JBHSEC010000020">
    <property type="protein sequence ID" value="MFC4411577.1"/>
    <property type="molecule type" value="Genomic_DNA"/>
</dbReference>
<dbReference type="InterPro" id="IPR005846">
    <property type="entry name" value="A-D-PHexomutase_a/b/a-III"/>
</dbReference>
<evidence type="ECO:0000256" key="12">
    <source>
        <dbReference type="ARBA" id="ARBA00039995"/>
    </source>
</evidence>
<proteinExistence type="inferred from homology"/>
<dbReference type="SUPFAM" id="SSF55957">
    <property type="entry name" value="Phosphoglucomutase, C-terminal domain"/>
    <property type="match status" value="1"/>
</dbReference>
<evidence type="ECO:0000256" key="1">
    <source>
        <dbReference type="ARBA" id="ARBA00000443"/>
    </source>
</evidence>
<evidence type="ECO:0000259" key="16">
    <source>
        <dbReference type="Pfam" id="PF00408"/>
    </source>
</evidence>
<feature type="domain" description="Alpha-D-phosphohexomutase alpha/beta/alpha" evidence="18">
    <location>
        <begin position="210"/>
        <end position="314"/>
    </location>
</feature>
<evidence type="ECO:0000256" key="2">
    <source>
        <dbReference type="ARBA" id="ARBA00001946"/>
    </source>
</evidence>
<comment type="similarity">
    <text evidence="5 15">Belongs to the phosphohexose mutase family.</text>
</comment>
<dbReference type="InterPro" id="IPR036900">
    <property type="entry name" value="A-D-PHexomutase_C_sf"/>
</dbReference>
<evidence type="ECO:0000256" key="10">
    <source>
        <dbReference type="ARBA" id="ARBA00022842"/>
    </source>
</evidence>
<dbReference type="Gene3D" id="3.30.310.50">
    <property type="entry name" value="Alpha-D-phosphohexomutase, C-terminal domain"/>
    <property type="match status" value="1"/>
</dbReference>
<dbReference type="InterPro" id="IPR005844">
    <property type="entry name" value="A-D-PHexomutase_a/b/a-I"/>
</dbReference>
<organism evidence="20 21">
    <name type="scientific">Chungangia koreensis</name>
    <dbReference type="NCBI Taxonomy" id="752657"/>
    <lineage>
        <taxon>Bacteria</taxon>
        <taxon>Bacillati</taxon>
        <taxon>Bacillota</taxon>
        <taxon>Bacilli</taxon>
        <taxon>Lactobacillales</taxon>
        <taxon>Chungangia</taxon>
    </lineage>
</organism>
<accession>A0ABV8XB05</accession>
<evidence type="ECO:0000256" key="4">
    <source>
        <dbReference type="ARBA" id="ARBA00005189"/>
    </source>
</evidence>
<keyword evidence="10 15" id="KW-0460">Magnesium</keyword>
<comment type="caution">
    <text evidence="20">The sequence shown here is derived from an EMBL/GenBank/DDBJ whole genome shotgun (WGS) entry which is preliminary data.</text>
</comment>
<sequence>MSYLDSLKKWQAFDGLEKQWKEDLQLLMADEKRAEDAFYKNLEFGTGGMRGEIGAGTNRMNTYTVRKASKGVADYVREAGKEAMERGIVIAHDSRRNSPEFALEAAKTFAANGVKAYIYDGPRTTPQLSFTIRQLSAYMGIVVTASHNPPEYNGYKVYGEDGAQLNLEDADAVIRYVNDAGDELSLKEGDEKSLRDSGMIVTIGENLDQAYLTALKTVQCHSDLLASTDLKAIFTPLHGASGDTIRRLFKEIAYDHIQYVEEQMKPDGEFPTVSSPNPEEASAFEYAIRQGKESGAELLVAADPDGDRVGVAVLHDGDYRLLSGNQTGAILLEYLLTQRKERGDMPSNGRVFKTIVTSDLGKVIAEYHGASTEDVLTGFKFIGEKIKQYEETGEYQFLFGYEESYGYLIKDFARDKDAIQSVLAIVEAAAFYKTAGKTLVDVLHELYEQHGWYREGLVSVTKKGVAGAAAIKGSLEKLRQEPLKEIGGISVETQEDYSKQERSYTNGRSAETLKLPKSNVIKYFLTDGSWVCVRPSGTEPKIKYYFSVKGSTDGESEEKLYRLKEDFTDKMEKLF</sequence>
<dbReference type="Pfam" id="PF02880">
    <property type="entry name" value="PGM_PMM_III"/>
    <property type="match status" value="1"/>
</dbReference>
<dbReference type="Pfam" id="PF02879">
    <property type="entry name" value="PGM_PMM_II"/>
    <property type="match status" value="1"/>
</dbReference>
<evidence type="ECO:0000256" key="13">
    <source>
        <dbReference type="ARBA" id="ARBA00041398"/>
    </source>
</evidence>
<evidence type="ECO:0000256" key="11">
    <source>
        <dbReference type="ARBA" id="ARBA00023235"/>
    </source>
</evidence>
<evidence type="ECO:0000259" key="19">
    <source>
        <dbReference type="Pfam" id="PF02880"/>
    </source>
</evidence>
<protein>
    <recommendedName>
        <fullName evidence="12">Phosphoglucomutase</fullName>
        <ecNumber evidence="6">5.4.2.2</ecNumber>
    </recommendedName>
    <alternativeName>
        <fullName evidence="14">Alpha-phosphoglucomutase</fullName>
    </alternativeName>
    <alternativeName>
        <fullName evidence="13">Glucose phosphomutase</fullName>
    </alternativeName>
</protein>
<dbReference type="RefSeq" id="WP_378156670.1">
    <property type="nucleotide sequence ID" value="NZ_JBHSEC010000020.1"/>
</dbReference>
<keyword evidence="21" id="KW-1185">Reference proteome</keyword>
<feature type="domain" description="Alpha-D-phosphohexomutase C-terminal" evidence="16">
    <location>
        <begin position="517"/>
        <end position="549"/>
    </location>
</feature>
<dbReference type="PROSITE" id="PS00710">
    <property type="entry name" value="PGM_PMM"/>
    <property type="match status" value="1"/>
</dbReference>
<keyword evidence="7" id="KW-0119">Carbohydrate metabolism</keyword>
<gene>
    <name evidence="20" type="ORF">ACFOZY_14210</name>
</gene>
<evidence type="ECO:0000256" key="8">
    <source>
        <dbReference type="ARBA" id="ARBA00022553"/>
    </source>
</evidence>
<dbReference type="InterPro" id="IPR005841">
    <property type="entry name" value="Alpha-D-phosphohexomutase_SF"/>
</dbReference>
<comment type="cofactor">
    <cofactor evidence="2">
        <name>Mg(2+)</name>
        <dbReference type="ChEBI" id="CHEBI:18420"/>
    </cofactor>
</comment>
<keyword evidence="11 20" id="KW-0413">Isomerase</keyword>
<evidence type="ECO:0000256" key="3">
    <source>
        <dbReference type="ARBA" id="ARBA00005164"/>
    </source>
</evidence>
<evidence type="ECO:0000256" key="15">
    <source>
        <dbReference type="RuleBase" id="RU004326"/>
    </source>
</evidence>
<evidence type="ECO:0000256" key="7">
    <source>
        <dbReference type="ARBA" id="ARBA00022526"/>
    </source>
</evidence>
<dbReference type="InterPro" id="IPR016066">
    <property type="entry name" value="A-D-PHexomutase_CS"/>
</dbReference>
<dbReference type="PANTHER" id="PTHR45745:SF1">
    <property type="entry name" value="PHOSPHOGLUCOMUTASE 2B-RELATED"/>
    <property type="match status" value="1"/>
</dbReference>
<dbReference type="Proteomes" id="UP001595817">
    <property type="component" value="Unassembled WGS sequence"/>
</dbReference>